<keyword evidence="4" id="KW-0479">Metal-binding</keyword>
<proteinExistence type="inferred from homology"/>
<accession>A0A0G2EFH3</accession>
<evidence type="ECO:0000256" key="6">
    <source>
        <dbReference type="ARBA" id="ARBA00023002"/>
    </source>
</evidence>
<dbReference type="Pfam" id="PF05721">
    <property type="entry name" value="PhyH"/>
    <property type="match status" value="1"/>
</dbReference>
<dbReference type="PANTHER" id="PTHR20883">
    <property type="entry name" value="PHYTANOYL-COA DIOXYGENASE DOMAIN CONTAINING 1"/>
    <property type="match status" value="1"/>
</dbReference>
<name>A0A0G2EFH3_PHACM</name>
<keyword evidence="9" id="KW-1185">Reference proteome</keyword>
<sequence length="315" mass="35528">MPAATEPTLQRIDATDIEGLKKAIIEDGAVIIQNFTTPELVDQVNAETRPYLDSDKPWKGALFPPETRRCPRLVSRSKTVREQWLISPVVNELTEFFLAKTTSNYYGAEKHTYTTHPIINISLTIETRPGSAAQRLHRDDKNFHVDHYDQTKTGYRVGSDVGMAFLIPGVDTTIENGATQVLPKSHLWGMERWPKTDNLAYATMKKGEAYCMLGGTYHAGGANTTLDQTRPMHGLFFVQGIMRGEENQYLIHSKEEVLSWPAEVQRKMGFHLSSPNIGFTDFMSPVEFMQGVEREYWVDPDPAFTGVLQSDQSRA</sequence>
<dbReference type="Proteomes" id="UP000053317">
    <property type="component" value="Unassembled WGS sequence"/>
</dbReference>
<dbReference type="EMBL" id="LCWF01000083">
    <property type="protein sequence ID" value="KKY21632.1"/>
    <property type="molecule type" value="Genomic_DNA"/>
</dbReference>
<dbReference type="SUPFAM" id="SSF51197">
    <property type="entry name" value="Clavaminate synthase-like"/>
    <property type="match status" value="1"/>
</dbReference>
<organism evidence="8 9">
    <name type="scientific">Phaeomoniella chlamydospora</name>
    <name type="common">Phaeoacremonium chlamydosporum</name>
    <dbReference type="NCBI Taxonomy" id="158046"/>
    <lineage>
        <taxon>Eukaryota</taxon>
        <taxon>Fungi</taxon>
        <taxon>Dikarya</taxon>
        <taxon>Ascomycota</taxon>
        <taxon>Pezizomycotina</taxon>
        <taxon>Eurotiomycetes</taxon>
        <taxon>Chaetothyriomycetidae</taxon>
        <taxon>Phaeomoniellales</taxon>
        <taxon>Phaeomoniellaceae</taxon>
        <taxon>Phaeomoniella</taxon>
    </lineage>
</organism>
<reference evidence="8 9" key="1">
    <citation type="submission" date="2015-05" db="EMBL/GenBank/DDBJ databases">
        <title>Distinctive expansion of gene families associated with plant cell wall degradation and secondary metabolism in the genomes of grapevine trunk pathogens.</title>
        <authorList>
            <person name="Lawrence D.P."/>
            <person name="Travadon R."/>
            <person name="Rolshausen P.E."/>
            <person name="Baumgartner K."/>
        </authorList>
    </citation>
    <scope>NUCLEOTIDE SEQUENCE [LARGE SCALE GENOMIC DNA]</scope>
    <source>
        <strain evidence="8">UCRPC4</strain>
    </source>
</reference>
<reference evidence="8 9" key="2">
    <citation type="submission" date="2015-05" db="EMBL/GenBank/DDBJ databases">
        <authorList>
            <person name="Morales-Cruz A."/>
            <person name="Amrine K.C."/>
            <person name="Cantu D."/>
        </authorList>
    </citation>
    <scope>NUCLEOTIDE SEQUENCE [LARGE SCALE GENOMIC DNA]</scope>
    <source>
        <strain evidence="8">UCRPC4</strain>
    </source>
</reference>
<keyword evidence="5 8" id="KW-0223">Dioxygenase</keyword>
<dbReference type="GO" id="GO:0046872">
    <property type="term" value="F:metal ion binding"/>
    <property type="evidence" value="ECO:0007669"/>
    <property type="project" value="UniProtKB-KW"/>
</dbReference>
<dbReference type="PANTHER" id="PTHR20883:SF45">
    <property type="entry name" value="PHYTANOYL-COA DIOXYGENASE FAMILY PROTEIN"/>
    <property type="match status" value="1"/>
</dbReference>
<comment type="similarity">
    <text evidence="2">Belongs to the PhyH family.</text>
</comment>
<dbReference type="InterPro" id="IPR008775">
    <property type="entry name" value="Phytyl_CoA_dOase-like"/>
</dbReference>
<keyword evidence="6" id="KW-0560">Oxidoreductase</keyword>
<keyword evidence="7" id="KW-0408">Iron</keyword>
<dbReference type="GO" id="GO:0051213">
    <property type="term" value="F:dioxygenase activity"/>
    <property type="evidence" value="ECO:0007669"/>
    <property type="project" value="UniProtKB-KW"/>
</dbReference>
<comment type="subunit">
    <text evidence="3">Homodimer.</text>
</comment>
<evidence type="ECO:0000256" key="2">
    <source>
        <dbReference type="ARBA" id="ARBA00005830"/>
    </source>
</evidence>
<evidence type="ECO:0000256" key="3">
    <source>
        <dbReference type="ARBA" id="ARBA00011738"/>
    </source>
</evidence>
<dbReference type="Gene3D" id="2.60.120.620">
    <property type="entry name" value="q2cbj1_9rhob like domain"/>
    <property type="match status" value="1"/>
</dbReference>
<comment type="cofactor">
    <cofactor evidence="1">
        <name>Fe cation</name>
        <dbReference type="ChEBI" id="CHEBI:24875"/>
    </cofactor>
</comment>
<evidence type="ECO:0000313" key="9">
    <source>
        <dbReference type="Proteomes" id="UP000053317"/>
    </source>
</evidence>
<evidence type="ECO:0000256" key="4">
    <source>
        <dbReference type="ARBA" id="ARBA00022723"/>
    </source>
</evidence>
<comment type="caution">
    <text evidence="8">The sequence shown here is derived from an EMBL/GenBank/DDBJ whole genome shotgun (WGS) entry which is preliminary data.</text>
</comment>
<evidence type="ECO:0000256" key="7">
    <source>
        <dbReference type="ARBA" id="ARBA00023004"/>
    </source>
</evidence>
<gene>
    <name evidence="8" type="ORF">UCRPC4_g03583</name>
</gene>
<evidence type="ECO:0000256" key="5">
    <source>
        <dbReference type="ARBA" id="ARBA00022964"/>
    </source>
</evidence>
<evidence type="ECO:0000256" key="1">
    <source>
        <dbReference type="ARBA" id="ARBA00001962"/>
    </source>
</evidence>
<dbReference type="AlphaFoldDB" id="A0A0G2EFH3"/>
<protein>
    <submittedName>
        <fullName evidence="8">Putative phytanoyldioxygenase family protein</fullName>
    </submittedName>
</protein>
<evidence type="ECO:0000313" key="8">
    <source>
        <dbReference type="EMBL" id="KKY21632.1"/>
    </source>
</evidence>
<dbReference type="OrthoDB" id="445007at2759"/>